<comment type="caution">
    <text evidence="2">The sequence shown here is derived from an EMBL/GenBank/DDBJ whole genome shotgun (WGS) entry which is preliminary data.</text>
</comment>
<accession>A0A1D2M233</accession>
<reference evidence="2 3" key="1">
    <citation type="journal article" date="2016" name="Genome Biol. Evol.">
        <title>Gene Family Evolution Reflects Adaptation to Soil Environmental Stressors in the Genome of the Collembolan Orchesella cincta.</title>
        <authorList>
            <person name="Faddeeva-Vakhrusheva A."/>
            <person name="Derks M.F."/>
            <person name="Anvar S.Y."/>
            <person name="Agamennone V."/>
            <person name="Suring W."/>
            <person name="Smit S."/>
            <person name="van Straalen N.M."/>
            <person name="Roelofs D."/>
        </authorList>
    </citation>
    <scope>NUCLEOTIDE SEQUENCE [LARGE SCALE GENOMIC DNA]</scope>
    <source>
        <tissue evidence="2">Mixed pool</tissue>
    </source>
</reference>
<evidence type="ECO:0000313" key="3">
    <source>
        <dbReference type="Proteomes" id="UP000094527"/>
    </source>
</evidence>
<dbReference type="EMBL" id="LJIJ01006373">
    <property type="protein sequence ID" value="ODM87029.1"/>
    <property type="molecule type" value="Genomic_DNA"/>
</dbReference>
<protein>
    <submittedName>
        <fullName evidence="2">Uncharacterized protein</fullName>
    </submittedName>
</protein>
<proteinExistence type="predicted"/>
<keyword evidence="3" id="KW-1185">Reference proteome</keyword>
<feature type="compositionally biased region" description="Basic residues" evidence="1">
    <location>
        <begin position="1"/>
        <end position="11"/>
    </location>
</feature>
<gene>
    <name evidence="2" type="ORF">Ocin01_19653</name>
</gene>
<organism evidence="2 3">
    <name type="scientific">Orchesella cincta</name>
    <name type="common">Springtail</name>
    <name type="synonym">Podura cincta</name>
    <dbReference type="NCBI Taxonomy" id="48709"/>
    <lineage>
        <taxon>Eukaryota</taxon>
        <taxon>Metazoa</taxon>
        <taxon>Ecdysozoa</taxon>
        <taxon>Arthropoda</taxon>
        <taxon>Hexapoda</taxon>
        <taxon>Collembola</taxon>
        <taxon>Entomobryomorpha</taxon>
        <taxon>Entomobryoidea</taxon>
        <taxon>Orchesellidae</taxon>
        <taxon>Orchesellinae</taxon>
        <taxon>Orchesella</taxon>
    </lineage>
</organism>
<name>A0A1D2M233_ORCCI</name>
<feature type="region of interest" description="Disordered" evidence="1">
    <location>
        <begin position="1"/>
        <end position="60"/>
    </location>
</feature>
<evidence type="ECO:0000313" key="2">
    <source>
        <dbReference type="EMBL" id="ODM87029.1"/>
    </source>
</evidence>
<sequence length="60" mass="6656">MMGAAKLKKIGMSKNPMASRRRISNGTENLGFELDEKDRLPPLSDTSYGSTKQNQKKVSL</sequence>
<dbReference type="Proteomes" id="UP000094527">
    <property type="component" value="Unassembled WGS sequence"/>
</dbReference>
<evidence type="ECO:0000256" key="1">
    <source>
        <dbReference type="SAM" id="MobiDB-lite"/>
    </source>
</evidence>
<dbReference type="AlphaFoldDB" id="A0A1D2M233"/>
<feature type="compositionally biased region" description="Polar residues" evidence="1">
    <location>
        <begin position="44"/>
        <end position="60"/>
    </location>
</feature>